<evidence type="ECO:0000313" key="4">
    <source>
        <dbReference type="Proteomes" id="UP000266841"/>
    </source>
</evidence>
<sequence length="165" mass="17842">QTATRGILSLLMTLWRFVPASDRASVSVPYTPAFLSLLDPPSEMAISLAYPDGTSPALGTLDVSISSNSRTSSEVYSLTGLRTGRRSMSDLLPSHFRRTSPRYPHRPSARKPPRPSCVCRLGPQKNAPDFRRGSREYSSDGIPSDHGAPFPLTSIGTTATNHLTG</sequence>
<feature type="signal peptide" evidence="2">
    <location>
        <begin position="1"/>
        <end position="20"/>
    </location>
</feature>
<feature type="chain" id="PRO_5003838889" evidence="2">
    <location>
        <begin position="21"/>
        <end position="165"/>
    </location>
</feature>
<evidence type="ECO:0000256" key="1">
    <source>
        <dbReference type="SAM" id="MobiDB-lite"/>
    </source>
</evidence>
<feature type="compositionally biased region" description="Basic and acidic residues" evidence="1">
    <location>
        <begin position="128"/>
        <end position="138"/>
    </location>
</feature>
<organism evidence="3 4">
    <name type="scientific">Thalassiosira oceanica</name>
    <name type="common">Marine diatom</name>
    <dbReference type="NCBI Taxonomy" id="159749"/>
    <lineage>
        <taxon>Eukaryota</taxon>
        <taxon>Sar</taxon>
        <taxon>Stramenopiles</taxon>
        <taxon>Ochrophyta</taxon>
        <taxon>Bacillariophyta</taxon>
        <taxon>Coscinodiscophyceae</taxon>
        <taxon>Thalassiosirophycidae</taxon>
        <taxon>Thalassiosirales</taxon>
        <taxon>Thalassiosiraceae</taxon>
        <taxon>Thalassiosira</taxon>
    </lineage>
</organism>
<feature type="non-terminal residue" evidence="3">
    <location>
        <position position="1"/>
    </location>
</feature>
<feature type="compositionally biased region" description="Polar residues" evidence="1">
    <location>
        <begin position="154"/>
        <end position="165"/>
    </location>
</feature>
<keyword evidence="2" id="KW-0732">Signal</keyword>
<gene>
    <name evidence="3" type="ORF">THAOC_33281</name>
</gene>
<dbReference type="AlphaFoldDB" id="K0R5E3"/>
<accession>K0R5E3</accession>
<name>K0R5E3_THAOC</name>
<keyword evidence="4" id="KW-1185">Reference proteome</keyword>
<feature type="region of interest" description="Disordered" evidence="1">
    <location>
        <begin position="96"/>
        <end position="165"/>
    </location>
</feature>
<dbReference type="EMBL" id="AGNL01046428">
    <property type="protein sequence ID" value="EJK47960.1"/>
    <property type="molecule type" value="Genomic_DNA"/>
</dbReference>
<proteinExistence type="predicted"/>
<comment type="caution">
    <text evidence="3">The sequence shown here is derived from an EMBL/GenBank/DDBJ whole genome shotgun (WGS) entry which is preliminary data.</text>
</comment>
<feature type="compositionally biased region" description="Basic residues" evidence="1">
    <location>
        <begin position="96"/>
        <end position="113"/>
    </location>
</feature>
<protein>
    <submittedName>
        <fullName evidence="3">Uncharacterized protein</fullName>
    </submittedName>
</protein>
<evidence type="ECO:0000256" key="2">
    <source>
        <dbReference type="SAM" id="SignalP"/>
    </source>
</evidence>
<reference evidence="3 4" key="1">
    <citation type="journal article" date="2012" name="Genome Biol.">
        <title>Genome and low-iron response of an oceanic diatom adapted to chronic iron limitation.</title>
        <authorList>
            <person name="Lommer M."/>
            <person name="Specht M."/>
            <person name="Roy A.S."/>
            <person name="Kraemer L."/>
            <person name="Andreson R."/>
            <person name="Gutowska M.A."/>
            <person name="Wolf J."/>
            <person name="Bergner S.V."/>
            <person name="Schilhabel M.B."/>
            <person name="Klostermeier U.C."/>
            <person name="Beiko R.G."/>
            <person name="Rosenstiel P."/>
            <person name="Hippler M."/>
            <person name="Laroche J."/>
        </authorList>
    </citation>
    <scope>NUCLEOTIDE SEQUENCE [LARGE SCALE GENOMIC DNA]</scope>
    <source>
        <strain evidence="3 4">CCMP1005</strain>
    </source>
</reference>
<evidence type="ECO:0000313" key="3">
    <source>
        <dbReference type="EMBL" id="EJK47960.1"/>
    </source>
</evidence>
<dbReference type="Proteomes" id="UP000266841">
    <property type="component" value="Unassembled WGS sequence"/>
</dbReference>